<organism evidence="1 2">
    <name type="scientific">Helicostylum pulchrum</name>
    <dbReference type="NCBI Taxonomy" id="562976"/>
    <lineage>
        <taxon>Eukaryota</taxon>
        <taxon>Fungi</taxon>
        <taxon>Fungi incertae sedis</taxon>
        <taxon>Mucoromycota</taxon>
        <taxon>Mucoromycotina</taxon>
        <taxon>Mucoromycetes</taxon>
        <taxon>Mucorales</taxon>
        <taxon>Mucorineae</taxon>
        <taxon>Mucoraceae</taxon>
        <taxon>Helicostylum</taxon>
    </lineage>
</organism>
<gene>
    <name evidence="1" type="ORF">HPULCUR_010236</name>
</gene>
<evidence type="ECO:0000313" key="1">
    <source>
        <dbReference type="EMBL" id="GAA5804732.1"/>
    </source>
</evidence>
<dbReference type="Proteomes" id="UP001476247">
    <property type="component" value="Unassembled WGS sequence"/>
</dbReference>
<dbReference type="EMBL" id="BAABUJ010000037">
    <property type="protein sequence ID" value="GAA5804732.1"/>
    <property type="molecule type" value="Genomic_DNA"/>
</dbReference>
<name>A0ABP9YCQ5_9FUNG</name>
<accession>A0ABP9YCQ5</accession>
<evidence type="ECO:0000313" key="2">
    <source>
        <dbReference type="Proteomes" id="UP001476247"/>
    </source>
</evidence>
<proteinExistence type="predicted"/>
<comment type="caution">
    <text evidence="1">The sequence shown here is derived from an EMBL/GenBank/DDBJ whole genome shotgun (WGS) entry which is preliminary data.</text>
</comment>
<keyword evidence="2" id="KW-1185">Reference proteome</keyword>
<sequence>MCMELEIAIETQEFDNTFLAEIQEASQDLTNTFETLYGNTKDIKKNLFEFSQELQSEKKLIKSDVDTSNNVALIKTIAIVFRTCASISSLMVFETAGEMSAIIGSAVVGGLLVDDQENKSRKSEKLIMVTDNISDQNSELYGSVDTLSEKVYGIKEDIHIFLDGARKTVQQGTNRLVVSENGGPQAVNGPNVGNRLVIKARGMIEGINDLLSQLRGLEVYTTGYSVELRAKIRRESPRSLITL</sequence>
<protein>
    <submittedName>
        <fullName evidence="1">Uncharacterized protein</fullName>
    </submittedName>
</protein>
<reference evidence="1 2" key="1">
    <citation type="submission" date="2024-04" db="EMBL/GenBank/DDBJ databases">
        <title>genome sequences of Mucor flavus KT1a and Helicostylum pulchrum KT1b strains isolation_sourced from the surface of a dry-aged beef.</title>
        <authorList>
            <person name="Toyotome T."/>
            <person name="Hosono M."/>
            <person name="Torimaru M."/>
            <person name="Fukuda K."/>
            <person name="Mikami N."/>
        </authorList>
    </citation>
    <scope>NUCLEOTIDE SEQUENCE [LARGE SCALE GENOMIC DNA]</scope>
    <source>
        <strain evidence="1 2">KT1b</strain>
    </source>
</reference>